<sequence>MDKQRKRSRAVLLRFSEEEILFLHTKMREAGIKNREAYLRKMALDGYIIRKDYSELKSLINELNHIGNNLNQMTKVANTYGGDHIQLSELKAIEGGLKKIWQQLSSLE</sequence>
<protein>
    <submittedName>
        <fullName evidence="1">Bacterial mobilization protein</fullName>
    </submittedName>
</protein>
<dbReference type="RefSeq" id="WP_156990258.1">
    <property type="nucleotide sequence ID" value="NZ_VWXL01000048.1"/>
</dbReference>
<dbReference type="Pfam" id="PF21983">
    <property type="entry name" value="NikA-like"/>
    <property type="match status" value="1"/>
</dbReference>
<reference evidence="1 2" key="1">
    <citation type="submission" date="2019-09" db="EMBL/GenBank/DDBJ databases">
        <title>Genome sequence of Clostridium sp. EA1.</title>
        <authorList>
            <person name="Poehlein A."/>
            <person name="Bengelsdorf F.R."/>
            <person name="Daniel R."/>
        </authorList>
    </citation>
    <scope>NUCLEOTIDE SEQUENCE [LARGE SCALE GENOMIC DNA]</scope>
    <source>
        <strain evidence="1 2">EA1</strain>
    </source>
</reference>
<dbReference type="EMBL" id="VWXL01000048">
    <property type="protein sequence ID" value="MVB10822.1"/>
    <property type="molecule type" value="Genomic_DNA"/>
</dbReference>
<evidence type="ECO:0000313" key="1">
    <source>
        <dbReference type="EMBL" id="MVB10822.1"/>
    </source>
</evidence>
<name>A0A6N8HYJ0_9FIRM</name>
<dbReference type="OrthoDB" id="9804743at2"/>
<accession>A0A6N8HYJ0</accession>
<dbReference type="Proteomes" id="UP000469440">
    <property type="component" value="Unassembled WGS sequence"/>
</dbReference>
<comment type="caution">
    <text evidence="1">The sequence shown here is derived from an EMBL/GenBank/DDBJ whole genome shotgun (WGS) entry which is preliminary data.</text>
</comment>
<organism evidence="1 2">
    <name type="scientific">Caproicibacter fermentans</name>
    <dbReference type="NCBI Taxonomy" id="2576756"/>
    <lineage>
        <taxon>Bacteria</taxon>
        <taxon>Bacillati</taxon>
        <taxon>Bacillota</taxon>
        <taxon>Clostridia</taxon>
        <taxon>Eubacteriales</taxon>
        <taxon>Acutalibacteraceae</taxon>
        <taxon>Caproicibacter</taxon>
    </lineage>
</organism>
<proteinExistence type="predicted"/>
<gene>
    <name evidence="1" type="ORF">CAFE_15200</name>
</gene>
<keyword evidence="2" id="KW-1185">Reference proteome</keyword>
<dbReference type="InterPro" id="IPR053842">
    <property type="entry name" value="NikA-like"/>
</dbReference>
<dbReference type="AlphaFoldDB" id="A0A6N8HYJ0"/>
<evidence type="ECO:0000313" key="2">
    <source>
        <dbReference type="Proteomes" id="UP000469440"/>
    </source>
</evidence>